<sequence length="95" mass="9065">MTTPEASALGLPGASPGDLAHADLVGRLAREIYGQGQEASQPVAPAIPAGPQVPQALESLPQGPGGAPLPSAPLGVASAPAGGQPASLQSEASAL</sequence>
<dbReference type="EMBL" id="MLCA01000012">
    <property type="protein sequence ID" value="MEE7493243.1"/>
    <property type="molecule type" value="Genomic_DNA"/>
</dbReference>
<protein>
    <submittedName>
        <fullName evidence="2">Cysteine desulfurase</fullName>
    </submittedName>
</protein>
<evidence type="ECO:0000313" key="3">
    <source>
        <dbReference type="Proteomes" id="UP001355206"/>
    </source>
</evidence>
<accession>A0ABU7TUI2</accession>
<feature type="compositionally biased region" description="Polar residues" evidence="1">
    <location>
        <begin position="86"/>
        <end position="95"/>
    </location>
</feature>
<evidence type="ECO:0000313" key="2">
    <source>
        <dbReference type="EMBL" id="MEE7493243.1"/>
    </source>
</evidence>
<comment type="caution">
    <text evidence="2">The sequence shown here is derived from an EMBL/GenBank/DDBJ whole genome shotgun (WGS) entry which is preliminary data.</text>
</comment>
<evidence type="ECO:0000256" key="1">
    <source>
        <dbReference type="SAM" id="MobiDB-lite"/>
    </source>
</evidence>
<dbReference type="Proteomes" id="UP001355206">
    <property type="component" value="Unassembled WGS sequence"/>
</dbReference>
<proteinExistence type="predicted"/>
<gene>
    <name evidence="2" type="ORF">MOTC310_23415</name>
</gene>
<keyword evidence="3" id="KW-1185">Reference proteome</keyword>
<feature type="non-terminal residue" evidence="2">
    <location>
        <position position="95"/>
    </location>
</feature>
<name>A0ABU7TUI2_9HYPH</name>
<feature type="compositionally biased region" description="Low complexity" evidence="1">
    <location>
        <begin position="68"/>
        <end position="83"/>
    </location>
</feature>
<reference evidence="2 3" key="1">
    <citation type="journal article" date="2012" name="Genet. Mol. Biol.">
        <title>Analysis of 16S rRNA and mxaF genes revealing insights into Methylobacterium niche-specific plant association.</title>
        <authorList>
            <person name="Dourado M.N."/>
            <person name="Andreote F.D."/>
            <person name="Dini-Andreote F."/>
            <person name="Conti R."/>
            <person name="Araujo J.M."/>
            <person name="Araujo W.L."/>
        </authorList>
    </citation>
    <scope>NUCLEOTIDE SEQUENCE [LARGE SCALE GENOMIC DNA]</scope>
    <source>
        <strain evidence="2 3">TC3-10</strain>
    </source>
</reference>
<organism evidence="2 3">
    <name type="scientific">Methylobacterium oryzae</name>
    <dbReference type="NCBI Taxonomy" id="334852"/>
    <lineage>
        <taxon>Bacteria</taxon>
        <taxon>Pseudomonadati</taxon>
        <taxon>Pseudomonadota</taxon>
        <taxon>Alphaproteobacteria</taxon>
        <taxon>Hyphomicrobiales</taxon>
        <taxon>Methylobacteriaceae</taxon>
        <taxon>Methylobacterium</taxon>
    </lineage>
</organism>
<feature type="region of interest" description="Disordered" evidence="1">
    <location>
        <begin position="36"/>
        <end position="95"/>
    </location>
</feature>